<keyword evidence="3" id="KW-1185">Reference proteome</keyword>
<sequence>MNQIQEEIAKALVQLSEKSLITEAVAAKKIRENLKFDGKPKAGLCFQDIEAAIFYIEENNNLHYAVHLNSANDILIKQSEAAAGLDADSRKRRLQSEKSMSVLTNGDVKAALSGSASGSKPYKKRTDKKRLNVNKNYDDWE</sequence>
<organism evidence="2 3">
    <name type="scientific">Treponema bryantii</name>
    <dbReference type="NCBI Taxonomy" id="163"/>
    <lineage>
        <taxon>Bacteria</taxon>
        <taxon>Pseudomonadati</taxon>
        <taxon>Spirochaetota</taxon>
        <taxon>Spirochaetia</taxon>
        <taxon>Spirochaetales</taxon>
        <taxon>Treponemataceae</taxon>
        <taxon>Treponema</taxon>
    </lineage>
</organism>
<dbReference type="EMBL" id="FORI01000003">
    <property type="protein sequence ID" value="SFI59802.1"/>
    <property type="molecule type" value="Genomic_DNA"/>
</dbReference>
<feature type="region of interest" description="Disordered" evidence="1">
    <location>
        <begin position="111"/>
        <end position="141"/>
    </location>
</feature>
<dbReference type="RefSeq" id="WP_074930902.1">
    <property type="nucleotide sequence ID" value="NZ_FORI01000003.1"/>
</dbReference>
<evidence type="ECO:0000256" key="1">
    <source>
        <dbReference type="SAM" id="MobiDB-lite"/>
    </source>
</evidence>
<accession>A0A1I3JHP4</accession>
<evidence type="ECO:0000313" key="3">
    <source>
        <dbReference type="Proteomes" id="UP000182737"/>
    </source>
</evidence>
<dbReference type="AlphaFoldDB" id="A0A1I3JHP4"/>
<dbReference type="OrthoDB" id="360820at2"/>
<proteinExistence type="predicted"/>
<feature type="compositionally biased region" description="Basic residues" evidence="1">
    <location>
        <begin position="121"/>
        <end position="132"/>
    </location>
</feature>
<gene>
    <name evidence="2" type="ORF">SAMN04487775_10345</name>
</gene>
<evidence type="ECO:0000313" key="2">
    <source>
        <dbReference type="EMBL" id="SFI59802.1"/>
    </source>
</evidence>
<protein>
    <submittedName>
        <fullName evidence="2">Uncharacterized protein</fullName>
    </submittedName>
</protein>
<reference evidence="3" key="1">
    <citation type="submission" date="2016-10" db="EMBL/GenBank/DDBJ databases">
        <authorList>
            <person name="Varghese N."/>
            <person name="Submissions S."/>
        </authorList>
    </citation>
    <scope>NUCLEOTIDE SEQUENCE [LARGE SCALE GENOMIC DNA]</scope>
    <source>
        <strain evidence="3">XBD1002</strain>
    </source>
</reference>
<dbReference type="Proteomes" id="UP000182737">
    <property type="component" value="Unassembled WGS sequence"/>
</dbReference>
<name>A0A1I3JHP4_9SPIR</name>